<accession>A0A2S6IWZ7</accession>
<proteinExistence type="predicted"/>
<keyword evidence="2" id="KW-1185">Reference proteome</keyword>
<sequence length="151" mass="16823">MVSDETWEPRDVHWTDEEMAHGSSGLSSTVMGWWEALRRGVSEVVWWAMDPDFRLVVAQQWLHDNPAALQDPAAGGHGRDELAAALAVERPDHALWPHLERFVLRALREATDLGDREVGAPIRSRIVAPGVEVVDLIPLDQLPVDESGTHI</sequence>
<dbReference type="Proteomes" id="UP000239485">
    <property type="component" value="Unassembled WGS sequence"/>
</dbReference>
<dbReference type="EMBL" id="PTJD01000001">
    <property type="protein sequence ID" value="PPK98868.1"/>
    <property type="molecule type" value="Genomic_DNA"/>
</dbReference>
<evidence type="ECO:0000313" key="1">
    <source>
        <dbReference type="EMBL" id="PPK98868.1"/>
    </source>
</evidence>
<comment type="caution">
    <text evidence="1">The sequence shown here is derived from an EMBL/GenBank/DDBJ whole genome shotgun (WGS) entry which is preliminary data.</text>
</comment>
<evidence type="ECO:0000313" key="2">
    <source>
        <dbReference type="Proteomes" id="UP000239485"/>
    </source>
</evidence>
<dbReference type="AlphaFoldDB" id="A0A2S6IWZ7"/>
<organism evidence="1 2">
    <name type="scientific">Kineococcus xinjiangensis</name>
    <dbReference type="NCBI Taxonomy" id="512762"/>
    <lineage>
        <taxon>Bacteria</taxon>
        <taxon>Bacillati</taxon>
        <taxon>Actinomycetota</taxon>
        <taxon>Actinomycetes</taxon>
        <taxon>Kineosporiales</taxon>
        <taxon>Kineosporiaceae</taxon>
        <taxon>Kineococcus</taxon>
    </lineage>
</organism>
<protein>
    <submittedName>
        <fullName evidence="1">Uncharacterized protein</fullName>
    </submittedName>
</protein>
<reference evidence="1 2" key="1">
    <citation type="submission" date="2018-02" db="EMBL/GenBank/DDBJ databases">
        <title>Genomic Encyclopedia of Archaeal and Bacterial Type Strains, Phase II (KMG-II): from individual species to whole genera.</title>
        <authorList>
            <person name="Goeker M."/>
        </authorList>
    </citation>
    <scope>NUCLEOTIDE SEQUENCE [LARGE SCALE GENOMIC DNA]</scope>
    <source>
        <strain evidence="1 2">DSM 22857</strain>
    </source>
</reference>
<gene>
    <name evidence="1" type="ORF">CLV92_101569</name>
</gene>
<name>A0A2S6IWZ7_9ACTN</name>